<dbReference type="SMART" id="SM00089">
    <property type="entry name" value="PKD"/>
    <property type="match status" value="4"/>
</dbReference>
<dbReference type="GO" id="GO:0016485">
    <property type="term" value="P:protein processing"/>
    <property type="evidence" value="ECO:0007669"/>
    <property type="project" value="TreeGrafter"/>
</dbReference>
<dbReference type="eggNOG" id="arCOG03906">
    <property type="taxonomic scope" value="Archaea"/>
</dbReference>
<accession>Q2FPL7</accession>
<gene>
    <name evidence="3" type="ordered locus">Mhun_0422</name>
</gene>
<dbReference type="KEGG" id="mhu:Mhun_0422"/>
<dbReference type="PANTHER" id="PTHR11532">
    <property type="entry name" value="PROTEASE M14 CARBOXYPEPTIDASE"/>
    <property type="match status" value="1"/>
</dbReference>
<dbReference type="InterPro" id="IPR000601">
    <property type="entry name" value="PKD_dom"/>
</dbReference>
<dbReference type="GeneID" id="3923985"/>
<dbReference type="HOGENOM" id="CLU_314653_0_0_2"/>
<dbReference type="EnsemblBacteria" id="ABD40186">
    <property type="protein sequence ID" value="ABD40186"/>
    <property type="gene ID" value="Mhun_0422"/>
</dbReference>
<feature type="domain" description="PKD" evidence="2">
    <location>
        <begin position="593"/>
        <end position="654"/>
    </location>
</feature>
<dbReference type="AlphaFoldDB" id="Q2FPL7"/>
<dbReference type="eggNOG" id="arCOG02511">
    <property type="taxonomic scope" value="Archaea"/>
</dbReference>
<dbReference type="Proteomes" id="UP000001941">
    <property type="component" value="Chromosome"/>
</dbReference>
<feature type="transmembrane region" description="Helical" evidence="1">
    <location>
        <begin position="21"/>
        <end position="40"/>
    </location>
</feature>
<protein>
    <submittedName>
        <fullName evidence="3">PKD</fullName>
    </submittedName>
</protein>
<dbReference type="GO" id="GO:0005615">
    <property type="term" value="C:extracellular space"/>
    <property type="evidence" value="ECO:0007669"/>
    <property type="project" value="TreeGrafter"/>
</dbReference>
<reference evidence="4" key="1">
    <citation type="journal article" date="2016" name="Stand. Genomic Sci.">
        <title>Complete genome sequence of Methanospirillum hungatei type strain JF1.</title>
        <authorList>
            <person name="Gunsalus R.P."/>
            <person name="Cook L.E."/>
            <person name="Crable B."/>
            <person name="Rohlin L."/>
            <person name="McDonald E."/>
            <person name="Mouttaki H."/>
            <person name="Sieber J.R."/>
            <person name="Poweleit N."/>
            <person name="Zhou H."/>
            <person name="Lapidus A.L."/>
            <person name="Daligault H.E."/>
            <person name="Land M."/>
            <person name="Gilna P."/>
            <person name="Ivanova N."/>
            <person name="Kyrpides N."/>
            <person name="Culley D.E."/>
            <person name="McInerney M.J."/>
        </authorList>
    </citation>
    <scope>NUCLEOTIDE SEQUENCE [LARGE SCALE GENOMIC DNA]</scope>
    <source>
        <strain evidence="4">ATCC 27890 / DSM 864 / NBRC 100397 / JF-1</strain>
    </source>
</reference>
<organism evidence="3 4">
    <name type="scientific">Methanospirillum hungatei JF-1 (strain ATCC 27890 / DSM 864 / NBRC 100397 / JF-1)</name>
    <dbReference type="NCBI Taxonomy" id="323259"/>
    <lineage>
        <taxon>Archaea</taxon>
        <taxon>Methanobacteriati</taxon>
        <taxon>Methanobacteriota</taxon>
        <taxon>Stenosarchaea group</taxon>
        <taxon>Methanomicrobia</taxon>
        <taxon>Methanomicrobiales</taxon>
        <taxon>Methanospirillaceae</taxon>
        <taxon>Methanospirillum</taxon>
    </lineage>
</organism>
<feature type="domain" description="PKD" evidence="2">
    <location>
        <begin position="684"/>
        <end position="762"/>
    </location>
</feature>
<keyword evidence="1" id="KW-0472">Membrane</keyword>
<dbReference type="PROSITE" id="PS50093">
    <property type="entry name" value="PKD"/>
    <property type="match status" value="4"/>
</dbReference>
<dbReference type="RefSeq" id="WP_011447475.1">
    <property type="nucleotide sequence ID" value="NC_007796.1"/>
</dbReference>
<dbReference type="InterPro" id="IPR022409">
    <property type="entry name" value="PKD/Chitinase_dom"/>
</dbReference>
<dbReference type="PANTHER" id="PTHR11532:SF57">
    <property type="entry name" value="CARBOXYPEPTIDASE D, B"/>
    <property type="match status" value="1"/>
</dbReference>
<dbReference type="EMBL" id="CP000254">
    <property type="protein sequence ID" value="ABD40186.1"/>
    <property type="molecule type" value="Genomic_DNA"/>
</dbReference>
<evidence type="ECO:0000256" key="1">
    <source>
        <dbReference type="SAM" id="Phobius"/>
    </source>
</evidence>
<dbReference type="Gene3D" id="2.60.40.10">
    <property type="entry name" value="Immunoglobulins"/>
    <property type="match status" value="4"/>
</dbReference>
<proteinExistence type="predicted"/>
<dbReference type="STRING" id="323259.Mhun_0422"/>
<keyword evidence="1" id="KW-1133">Transmembrane helix</keyword>
<name>Q2FPL7_METHJ</name>
<dbReference type="CDD" id="cd00146">
    <property type="entry name" value="PKD"/>
    <property type="match status" value="4"/>
</dbReference>
<evidence type="ECO:0000313" key="4">
    <source>
        <dbReference type="Proteomes" id="UP000001941"/>
    </source>
</evidence>
<dbReference type="OrthoDB" id="103676at2157"/>
<dbReference type="GO" id="GO:0006518">
    <property type="term" value="P:peptide metabolic process"/>
    <property type="evidence" value="ECO:0007669"/>
    <property type="project" value="TreeGrafter"/>
</dbReference>
<feature type="domain" description="PKD" evidence="2">
    <location>
        <begin position="767"/>
        <end position="843"/>
    </location>
</feature>
<sequence length="929" mass="105329">MIEKTFEFQERNSKLQNRWGFGIVVLMCSVLCLIIFSNIVSAEMTISGPDSVKRGNDSFTVIVNETVRPSESYYFGLIINPQTMTGDVCDRPPYIIDDFIYSKIPGQAWDAYYEPEQDKGEKFYELSPNNLSYPSNSTCWDVPWNGTHYMVELWADQYNTGDWYLTPDGIWHHDINIGLRYPDFSTSVKPGEYTFHVQKASAHRKPNLPKPVSPVRKIDFEDYKVNIVVGGFDFSFYDYSAYYSIPPELIPVNSAGKGEKVILNGTNFDSDAIYLWITGEGLPKCGTSLKVNNLPVNSNDPLIVGFTDRKNGTWEYKWDISETILEPGKYTIYASTINPDDLVTEFFNRPNECGSICKTREEGVCALLDCPTCTCLAPIIKKDFTITELTTNINSIDKVEPCCCPGYPCGFTSSLVNITLSGIFGDSRTPMQIWMFGNNQIYDKNYLFTDNFTTFLDADGSFQLDIYEYLLKPNGLDLCDLDNGEYYLLVQLPGQTNQSKQVFDVTLENSTFYKKISTLEPNTFLMSNLTKDNLYVVKSDPFFWTKAFPVLGPNSYTGKRAFDKLTTLLDEAWVRDRYVTTSFFLEPIRCKQDALSFIATPQEGYVPLTVQFTDQSTFNGTAYSWDFGDGLTSTEKNPQHIYNKSGIYDVTLTIEGTGTDGKQKNPLRKYNYIIVRDIPAKYYDPVADFTISKVANEPFSIQFIDQSYGATPLTSIWDFGDNSTSGEKSPKHQYASAGTYTVNLTVKDQYDKESTKTQDILVPSVSPPVPDFEFTINPNQMKQVQFTDKSQGEITSWKWTFGDGLGSSIQSPEHLYTTYGTFSVTLTVGNNAGSQSFTKEITLIDPKVSADFSWEDIGERTVRFLDNSKGLITEWTLEYGDGKVDQFTEAWDEVEHTYSQLGRYYAKLTVKNDYNKDSVTKQIDVLKRQ</sequence>
<keyword evidence="4" id="KW-1185">Reference proteome</keyword>
<dbReference type="InParanoid" id="Q2FPL7"/>
<dbReference type="InterPro" id="IPR050753">
    <property type="entry name" value="Peptidase_M14_domain"/>
</dbReference>
<dbReference type="InterPro" id="IPR013783">
    <property type="entry name" value="Ig-like_fold"/>
</dbReference>
<keyword evidence="1" id="KW-0812">Transmembrane</keyword>
<dbReference type="Pfam" id="PF18911">
    <property type="entry name" value="PKD_4"/>
    <property type="match status" value="4"/>
</dbReference>
<feature type="domain" description="PKD" evidence="2">
    <location>
        <begin position="861"/>
        <end position="925"/>
    </location>
</feature>
<evidence type="ECO:0000259" key="2">
    <source>
        <dbReference type="PROSITE" id="PS50093"/>
    </source>
</evidence>
<dbReference type="GO" id="GO:0004181">
    <property type="term" value="F:metallocarboxypeptidase activity"/>
    <property type="evidence" value="ECO:0007669"/>
    <property type="project" value="TreeGrafter"/>
</dbReference>
<evidence type="ECO:0000313" key="3">
    <source>
        <dbReference type="EMBL" id="ABD40186.1"/>
    </source>
</evidence>
<dbReference type="SUPFAM" id="SSF49299">
    <property type="entry name" value="PKD domain"/>
    <property type="match status" value="4"/>
</dbReference>
<dbReference type="InterPro" id="IPR035986">
    <property type="entry name" value="PKD_dom_sf"/>
</dbReference>
<dbReference type="FunFam" id="2.60.40.10:FF:000270">
    <property type="entry name" value="Cell surface protein"/>
    <property type="match status" value="1"/>
</dbReference>